<dbReference type="InterPro" id="IPR017959">
    <property type="entry name" value="Asn/Gln-tRNA_amidoTrfase_suB/E"/>
</dbReference>
<evidence type="ECO:0000256" key="1">
    <source>
        <dbReference type="ARBA" id="ARBA00011123"/>
    </source>
</evidence>
<organism evidence="9 10">
    <name type="scientific">Candidatus Woesebacteria bacterium CG_4_10_14_0_2_um_filter_39_14</name>
    <dbReference type="NCBI Taxonomy" id="1975054"/>
    <lineage>
        <taxon>Bacteria</taxon>
        <taxon>Candidatus Woeseibacteriota</taxon>
    </lineage>
</organism>
<evidence type="ECO:0000313" key="9">
    <source>
        <dbReference type="EMBL" id="PIZ48681.1"/>
    </source>
</evidence>
<proteinExistence type="predicted"/>
<evidence type="ECO:0000256" key="7">
    <source>
        <dbReference type="ARBA" id="ARBA00047913"/>
    </source>
</evidence>
<evidence type="ECO:0000256" key="4">
    <source>
        <dbReference type="ARBA" id="ARBA00022840"/>
    </source>
</evidence>
<keyword evidence="2" id="KW-0436">Ligase</keyword>
<dbReference type="GO" id="GO:0006412">
    <property type="term" value="P:translation"/>
    <property type="evidence" value="ECO:0007669"/>
    <property type="project" value="UniProtKB-KW"/>
</dbReference>
<dbReference type="GO" id="GO:0070681">
    <property type="term" value="P:glutaminyl-tRNAGln biosynthesis via transamidation"/>
    <property type="evidence" value="ECO:0007669"/>
    <property type="project" value="TreeGrafter"/>
</dbReference>
<name>A0A2M7TMP0_9BACT</name>
<dbReference type="Gene3D" id="1.10.10.410">
    <property type="match status" value="1"/>
</dbReference>
<dbReference type="AlphaFoldDB" id="A0A2M7TMP0"/>
<evidence type="ECO:0000259" key="8">
    <source>
        <dbReference type="SMART" id="SM00845"/>
    </source>
</evidence>
<dbReference type="GO" id="GO:0050567">
    <property type="term" value="F:glutaminyl-tRNA synthase (glutamine-hydrolyzing) activity"/>
    <property type="evidence" value="ECO:0007669"/>
    <property type="project" value="TreeGrafter"/>
</dbReference>
<dbReference type="SUPFAM" id="SSF89095">
    <property type="entry name" value="GatB/YqeY motif"/>
    <property type="match status" value="1"/>
</dbReference>
<sequence length="115" mass="12823">MLEDAIKISEKIKVKISPSKAADLIINKKANTPQEIVNRLTTKKPSMNKNELVSICETVVKDNPSVVEQFKKGKETVIEFLVGQIMAKTKGQANPQQIREVLREKLKLHATRSGA</sequence>
<dbReference type="PANTHER" id="PTHR11659">
    <property type="entry name" value="GLUTAMYL-TRNA GLN AMIDOTRANSFERASE SUBUNIT B MITOCHONDRIAL AND PROKARYOTIC PET112-RELATED"/>
    <property type="match status" value="1"/>
</dbReference>
<keyword evidence="3" id="KW-0547">Nucleotide-binding</keyword>
<evidence type="ECO:0000313" key="10">
    <source>
        <dbReference type="Proteomes" id="UP000229753"/>
    </source>
</evidence>
<comment type="subunit">
    <text evidence="1">Heterotrimer of A, B and C subunits.</text>
</comment>
<gene>
    <name evidence="9" type="ORF">COY29_03245</name>
</gene>
<dbReference type="FunFam" id="1.10.10.410:FF:000001">
    <property type="entry name" value="Aspartyl/glutamyl-tRNA(Asn/Gln) amidotransferase subunit B"/>
    <property type="match status" value="1"/>
</dbReference>
<keyword evidence="5" id="KW-0648">Protein biosynthesis</keyword>
<dbReference type="EMBL" id="PFNO01000107">
    <property type="protein sequence ID" value="PIZ48681.1"/>
    <property type="molecule type" value="Genomic_DNA"/>
</dbReference>
<comment type="caution">
    <text evidence="9">The sequence shown here is derived from an EMBL/GenBank/DDBJ whole genome shotgun (WGS) entry which is preliminary data.</text>
</comment>
<comment type="catalytic activity">
    <reaction evidence="7">
        <text>L-glutamyl-tRNA(Gln) + L-glutamine + ATP + H2O = L-glutaminyl-tRNA(Gln) + L-glutamate + ADP + phosphate + H(+)</text>
        <dbReference type="Rhea" id="RHEA:17521"/>
        <dbReference type="Rhea" id="RHEA-COMP:9681"/>
        <dbReference type="Rhea" id="RHEA-COMP:9684"/>
        <dbReference type="ChEBI" id="CHEBI:15377"/>
        <dbReference type="ChEBI" id="CHEBI:15378"/>
        <dbReference type="ChEBI" id="CHEBI:29985"/>
        <dbReference type="ChEBI" id="CHEBI:30616"/>
        <dbReference type="ChEBI" id="CHEBI:43474"/>
        <dbReference type="ChEBI" id="CHEBI:58359"/>
        <dbReference type="ChEBI" id="CHEBI:78520"/>
        <dbReference type="ChEBI" id="CHEBI:78521"/>
        <dbReference type="ChEBI" id="CHEBI:456216"/>
    </reaction>
</comment>
<keyword evidence="4" id="KW-0067">ATP-binding</keyword>
<comment type="catalytic activity">
    <reaction evidence="6">
        <text>L-aspartyl-tRNA(Asn) + L-glutamine + ATP + H2O = L-asparaginyl-tRNA(Asn) + L-glutamate + ADP + phosphate + 2 H(+)</text>
        <dbReference type="Rhea" id="RHEA:14513"/>
        <dbReference type="Rhea" id="RHEA-COMP:9674"/>
        <dbReference type="Rhea" id="RHEA-COMP:9677"/>
        <dbReference type="ChEBI" id="CHEBI:15377"/>
        <dbReference type="ChEBI" id="CHEBI:15378"/>
        <dbReference type="ChEBI" id="CHEBI:29985"/>
        <dbReference type="ChEBI" id="CHEBI:30616"/>
        <dbReference type="ChEBI" id="CHEBI:43474"/>
        <dbReference type="ChEBI" id="CHEBI:58359"/>
        <dbReference type="ChEBI" id="CHEBI:78515"/>
        <dbReference type="ChEBI" id="CHEBI:78516"/>
        <dbReference type="ChEBI" id="CHEBI:456216"/>
    </reaction>
</comment>
<dbReference type="PANTHER" id="PTHR11659:SF0">
    <property type="entry name" value="GLUTAMYL-TRNA(GLN) AMIDOTRANSFERASE SUBUNIT B, MITOCHONDRIAL"/>
    <property type="match status" value="1"/>
</dbReference>
<evidence type="ECO:0000256" key="6">
    <source>
        <dbReference type="ARBA" id="ARBA00047380"/>
    </source>
</evidence>
<feature type="domain" description="Asn/Gln amidotransferase" evidence="8">
    <location>
        <begin position="3"/>
        <end position="106"/>
    </location>
</feature>
<evidence type="ECO:0000256" key="3">
    <source>
        <dbReference type="ARBA" id="ARBA00022741"/>
    </source>
</evidence>
<dbReference type="InterPro" id="IPR003789">
    <property type="entry name" value="Asn/Gln_tRNA_amidoTrase-B-like"/>
</dbReference>
<dbReference type="Pfam" id="PF02637">
    <property type="entry name" value="GatB_Yqey"/>
    <property type="match status" value="1"/>
</dbReference>
<dbReference type="InterPro" id="IPR023168">
    <property type="entry name" value="GatB_Yqey_C_2"/>
</dbReference>
<dbReference type="GO" id="GO:0005524">
    <property type="term" value="F:ATP binding"/>
    <property type="evidence" value="ECO:0007669"/>
    <property type="project" value="UniProtKB-KW"/>
</dbReference>
<dbReference type="SMART" id="SM00845">
    <property type="entry name" value="GatB_Yqey"/>
    <property type="match status" value="1"/>
</dbReference>
<evidence type="ECO:0000256" key="2">
    <source>
        <dbReference type="ARBA" id="ARBA00022598"/>
    </source>
</evidence>
<dbReference type="Proteomes" id="UP000229753">
    <property type="component" value="Unassembled WGS sequence"/>
</dbReference>
<protein>
    <recommendedName>
        <fullName evidence="8">Asn/Gln amidotransferase domain-containing protein</fullName>
    </recommendedName>
</protein>
<evidence type="ECO:0000256" key="5">
    <source>
        <dbReference type="ARBA" id="ARBA00022917"/>
    </source>
</evidence>
<reference evidence="10" key="1">
    <citation type="submission" date="2017-09" db="EMBL/GenBank/DDBJ databases">
        <title>Depth-based differentiation of microbial function through sediment-hosted aquifers and enrichment of novel symbionts in the deep terrestrial subsurface.</title>
        <authorList>
            <person name="Probst A.J."/>
            <person name="Ladd B."/>
            <person name="Jarett J.K."/>
            <person name="Geller-Mcgrath D.E."/>
            <person name="Sieber C.M.K."/>
            <person name="Emerson J.B."/>
            <person name="Anantharaman K."/>
            <person name="Thomas B.C."/>
            <person name="Malmstrom R."/>
            <person name="Stieglmeier M."/>
            <person name="Klingl A."/>
            <person name="Woyke T."/>
            <person name="Ryan C.M."/>
            <person name="Banfield J.F."/>
        </authorList>
    </citation>
    <scope>NUCLEOTIDE SEQUENCE [LARGE SCALE GENOMIC DNA]</scope>
</reference>
<dbReference type="InterPro" id="IPR018027">
    <property type="entry name" value="Asn/Gln_amidotransferase"/>
</dbReference>
<accession>A0A2M7TMP0</accession>